<dbReference type="InterPro" id="IPR029050">
    <property type="entry name" value="Immunoprotect_excell_Ig-like"/>
</dbReference>
<dbReference type="PROSITE" id="PS51257">
    <property type="entry name" value="PROKAR_LIPOPROTEIN"/>
    <property type="match status" value="1"/>
</dbReference>
<evidence type="ECO:0000259" key="2">
    <source>
        <dbReference type="Pfam" id="PF16729"/>
    </source>
</evidence>
<keyword evidence="1" id="KW-0732">Signal</keyword>
<dbReference type="Gene3D" id="2.60.40.1240">
    <property type="match status" value="1"/>
</dbReference>
<organism evidence="3">
    <name type="scientific">Salmonella enteritidis PT4 (strain P125109)</name>
    <dbReference type="NCBI Taxonomy" id="550537"/>
    <lineage>
        <taxon>Bacteria</taxon>
        <taxon>Pseudomonadati</taxon>
        <taxon>Pseudomonadota</taxon>
        <taxon>Gammaproteobacteria</taxon>
        <taxon>Enterobacterales</taxon>
        <taxon>Enterobacteriaceae</taxon>
        <taxon>Salmonella</taxon>
    </lineage>
</organism>
<comment type="caution">
    <text evidence="3">The sequence shown here is derived from an EMBL/GenBank/DDBJ whole genome shotgun (WGS) entry which is preliminary data.</text>
</comment>
<feature type="domain" description="DUF5067" evidence="2">
    <location>
        <begin position="43"/>
        <end position="170"/>
    </location>
</feature>
<accession>A0A724WT96</accession>
<gene>
    <name evidence="3" type="ORF">G2720_24440</name>
</gene>
<dbReference type="InterPro" id="IPR031989">
    <property type="entry name" value="DUF5067"/>
</dbReference>
<dbReference type="AlphaFoldDB" id="A0A724WT96"/>
<dbReference type="EMBL" id="DAAQRD010000050">
    <property type="protein sequence ID" value="HAE0520949.1"/>
    <property type="molecule type" value="Genomic_DNA"/>
</dbReference>
<sequence>MNKLGQAVVIVGLGLSLVGCGTQETIEDPPKKATNPTEKVEVAEPKKEDVYFKDDTLKIDMATVKILSTEVLEPSKEYFREKPQLVFTYETTNDSKKPLNGMNVWIACFEATQEGTDTINKLEVGMTPQEEKYVSYLEHQLDDIKPGGTAKGIMAYDIDDPKAVVTLKATQGLSGKELGEKKIELK</sequence>
<name>A0A724WT96_SALEP</name>
<evidence type="ECO:0000313" key="3">
    <source>
        <dbReference type="EMBL" id="HAE0520949.1"/>
    </source>
</evidence>
<reference evidence="3" key="1">
    <citation type="journal article" date="2018" name="Genome Biol.">
        <title>SKESA: strategic k-mer extension for scrupulous assemblies.</title>
        <authorList>
            <person name="Souvorov A."/>
            <person name="Agarwala R."/>
            <person name="Lipman D.J."/>
        </authorList>
    </citation>
    <scope>NUCLEOTIDE SEQUENCE</scope>
    <source>
        <strain evidence="3">P125109</strain>
    </source>
</reference>
<dbReference type="Pfam" id="PF16729">
    <property type="entry name" value="DUF5067"/>
    <property type="match status" value="1"/>
</dbReference>
<evidence type="ECO:0000256" key="1">
    <source>
        <dbReference type="ARBA" id="ARBA00022729"/>
    </source>
</evidence>
<proteinExistence type="predicted"/>
<protein>
    <submittedName>
        <fullName evidence="3">DUF5067 domain-containing protein</fullName>
    </submittedName>
</protein>
<reference evidence="3" key="2">
    <citation type="submission" date="2019-01" db="EMBL/GenBank/DDBJ databases">
        <authorList>
            <consortium name="NCBI Pathogen Detection Project"/>
        </authorList>
    </citation>
    <scope>NUCLEOTIDE SEQUENCE</scope>
    <source>
        <strain evidence="3">P125109</strain>
    </source>
</reference>